<name>A0A6F8T0Q6_9GAMM</name>
<evidence type="ECO:0000313" key="4">
    <source>
        <dbReference type="Proteomes" id="UP000502894"/>
    </source>
</evidence>
<dbReference type="PANTHER" id="PTHR37938">
    <property type="entry name" value="BLL0215 PROTEIN"/>
    <property type="match status" value="1"/>
</dbReference>
<feature type="transmembrane region" description="Helical" evidence="1">
    <location>
        <begin position="48"/>
        <end position="69"/>
    </location>
</feature>
<organism evidence="3 4">
    <name type="scientific">Legionella antarctica</name>
    <dbReference type="NCBI Taxonomy" id="2708020"/>
    <lineage>
        <taxon>Bacteria</taxon>
        <taxon>Pseudomonadati</taxon>
        <taxon>Pseudomonadota</taxon>
        <taxon>Gammaproteobacteria</taxon>
        <taxon>Legionellales</taxon>
        <taxon>Legionellaceae</taxon>
        <taxon>Legionella</taxon>
    </lineage>
</organism>
<protein>
    <submittedName>
        <fullName evidence="3">Membrane protein</fullName>
    </submittedName>
</protein>
<dbReference type="EMBL" id="AP022839">
    <property type="protein sequence ID" value="BCA94264.1"/>
    <property type="molecule type" value="Genomic_DNA"/>
</dbReference>
<dbReference type="KEGG" id="lant:TUM19329_06250"/>
<keyword evidence="4" id="KW-1185">Reference proteome</keyword>
<dbReference type="Proteomes" id="UP000502894">
    <property type="component" value="Chromosome"/>
</dbReference>
<keyword evidence="1" id="KW-0472">Membrane</keyword>
<dbReference type="RefSeq" id="WP_173236216.1">
    <property type="nucleotide sequence ID" value="NZ_AP022839.1"/>
</dbReference>
<dbReference type="PANTHER" id="PTHR37938:SF1">
    <property type="entry name" value="BLL0215 PROTEIN"/>
    <property type="match status" value="1"/>
</dbReference>
<feature type="domain" description="YdbS-like PH" evidence="2">
    <location>
        <begin position="67"/>
        <end position="135"/>
    </location>
</feature>
<keyword evidence="1" id="KW-0812">Transmembrane</keyword>
<evidence type="ECO:0000259" key="2">
    <source>
        <dbReference type="Pfam" id="PF03703"/>
    </source>
</evidence>
<feature type="transmembrane region" description="Helical" evidence="1">
    <location>
        <begin position="23"/>
        <end position="42"/>
    </location>
</feature>
<keyword evidence="1" id="KW-1133">Transmembrane helix</keyword>
<proteinExistence type="predicted"/>
<dbReference type="InterPro" id="IPR005182">
    <property type="entry name" value="YdbS-like_PH"/>
</dbReference>
<evidence type="ECO:0000256" key="1">
    <source>
        <dbReference type="SAM" id="Phobius"/>
    </source>
</evidence>
<gene>
    <name evidence="3" type="ORF">TUM19329_06250</name>
</gene>
<reference evidence="3" key="1">
    <citation type="journal article" date="2020" name="Microbiol. Resour. Announc.">
        <title>Complete Genome Sequence of Novel Psychrotolerant Legionella Strain TUM19329, Isolated from Antarctic Lake Sediment.</title>
        <authorList>
            <person name="Shimada S."/>
            <person name="Nakai R."/>
            <person name="Aoki K."/>
            <person name="Shimoeda N."/>
            <person name="Ohno G."/>
            <person name="Miyazaki Y."/>
            <person name="Kudoh S."/>
            <person name="Imura S."/>
            <person name="Watanabe K."/>
            <person name="Ishii Y."/>
            <person name="Tateda K."/>
        </authorList>
    </citation>
    <scope>NUCLEOTIDE SEQUENCE [LARGE SCALE GENOMIC DNA]</scope>
    <source>
        <strain evidence="3">TUM19329</strain>
    </source>
</reference>
<sequence>MTVTKKDNIIDNNTIYFTRLHRVIFFWPLVSLCFAFAIYIYIDQLRQASMFLALFCLLWIAMTWVTYYFSSITIKRKQVILRTGLIVRQTVDIPLSKIETIDIRQSILGSLMRYGALVITGTGGTRHLINYIDRPLTCRRYIEQMMNEQPH</sequence>
<evidence type="ECO:0000313" key="3">
    <source>
        <dbReference type="EMBL" id="BCA94264.1"/>
    </source>
</evidence>
<dbReference type="Pfam" id="PF03703">
    <property type="entry name" value="bPH_2"/>
    <property type="match status" value="1"/>
</dbReference>
<accession>A0A6F8T0Q6</accession>
<dbReference type="AlphaFoldDB" id="A0A6F8T0Q6"/>